<proteinExistence type="predicted"/>
<reference evidence="1" key="1">
    <citation type="submission" date="2021-12" db="EMBL/GenBank/DDBJ databases">
        <title>Discovery of the Pendulisporaceae a myxobacterial family with distinct sporulation behavior and unique specialized metabolism.</title>
        <authorList>
            <person name="Garcia R."/>
            <person name="Popoff A."/>
            <person name="Bader C.D."/>
            <person name="Loehr J."/>
            <person name="Walesch S."/>
            <person name="Walt C."/>
            <person name="Boldt J."/>
            <person name="Bunk B."/>
            <person name="Haeckl F.J.F.P.J."/>
            <person name="Gunesch A.P."/>
            <person name="Birkelbach J."/>
            <person name="Nuebel U."/>
            <person name="Pietschmann T."/>
            <person name="Bach T."/>
            <person name="Mueller R."/>
        </authorList>
    </citation>
    <scope>NUCLEOTIDE SEQUENCE</scope>
    <source>
        <strain evidence="1">MSr11367</strain>
    </source>
</reference>
<evidence type="ECO:0000313" key="2">
    <source>
        <dbReference type="Proteomes" id="UP001374803"/>
    </source>
</evidence>
<dbReference type="NCBIfam" id="TIGR04256">
    <property type="entry name" value="GxxExxY"/>
    <property type="match status" value="1"/>
</dbReference>
<dbReference type="Proteomes" id="UP001374803">
    <property type="component" value="Chromosome"/>
</dbReference>
<dbReference type="EMBL" id="CP089983">
    <property type="protein sequence ID" value="WXB08815.1"/>
    <property type="molecule type" value="Genomic_DNA"/>
</dbReference>
<dbReference type="Pfam" id="PF13366">
    <property type="entry name" value="PDDEXK_3"/>
    <property type="match status" value="1"/>
</dbReference>
<evidence type="ECO:0000313" key="1">
    <source>
        <dbReference type="EMBL" id="WXB08815.1"/>
    </source>
</evidence>
<dbReference type="RefSeq" id="WP_394838490.1">
    <property type="nucleotide sequence ID" value="NZ_CP089929.1"/>
</dbReference>
<protein>
    <submittedName>
        <fullName evidence="1">GxxExxY protein</fullName>
    </submittedName>
</protein>
<dbReference type="InterPro" id="IPR026350">
    <property type="entry name" value="GxxExxY"/>
</dbReference>
<gene>
    <name evidence="1" type="ORF">LVJ94_16440</name>
</gene>
<organism evidence="1 2">
    <name type="scientific">Pendulispora rubella</name>
    <dbReference type="NCBI Taxonomy" id="2741070"/>
    <lineage>
        <taxon>Bacteria</taxon>
        <taxon>Pseudomonadati</taxon>
        <taxon>Myxococcota</taxon>
        <taxon>Myxococcia</taxon>
        <taxon>Myxococcales</taxon>
        <taxon>Sorangiineae</taxon>
        <taxon>Pendulisporaceae</taxon>
        <taxon>Pendulispora</taxon>
    </lineage>
</organism>
<keyword evidence="2" id="KW-1185">Reference proteome</keyword>
<accession>A0ABZ2LEL6</accession>
<sequence>MNRQDARDARDVRKEPAAEIDGVASMVIAAAIEVHTNLGLGFVESVYERALGIELRLRGIPFVAQAAFAVSYKGNLVGEARLDLLVADRLVVELKAVDAFNAVHAAQTLSYLKATRLPLALLINFNVPVLLRGVRRVVLTNH</sequence>
<name>A0ABZ2LEL6_9BACT</name>